<dbReference type="SUPFAM" id="SSF53448">
    <property type="entry name" value="Nucleotide-diphospho-sugar transferases"/>
    <property type="match status" value="1"/>
</dbReference>
<dbReference type="EMBL" id="AWOR01000042">
    <property type="protein sequence ID" value="KGH30733.1"/>
    <property type="molecule type" value="Genomic_DNA"/>
</dbReference>
<dbReference type="InterPro" id="IPR001173">
    <property type="entry name" value="Glyco_trans_2-like"/>
</dbReference>
<proteinExistence type="predicted"/>
<dbReference type="AlphaFoldDB" id="A0A096FLT6"/>
<dbReference type="InterPro" id="IPR029044">
    <property type="entry name" value="Nucleotide-diphossugar_trans"/>
</dbReference>
<name>A0A096FLT6_COMTE</name>
<protein>
    <recommendedName>
        <fullName evidence="1">Glycosyltransferase 2-like domain-containing protein</fullName>
    </recommendedName>
</protein>
<dbReference type="CDD" id="cd00761">
    <property type="entry name" value="Glyco_tranf_GTA_type"/>
    <property type="match status" value="1"/>
</dbReference>
<evidence type="ECO:0000313" key="3">
    <source>
        <dbReference type="Proteomes" id="UP000029553"/>
    </source>
</evidence>
<evidence type="ECO:0000259" key="1">
    <source>
        <dbReference type="Pfam" id="PF00535"/>
    </source>
</evidence>
<reference evidence="2 3" key="1">
    <citation type="submission" date="2013-09" db="EMBL/GenBank/DDBJ databases">
        <title>High correlation between genotypes and phenotypes of environmental bacteria Comamonas testosteroni strains.</title>
        <authorList>
            <person name="Liu L."/>
            <person name="Zhu W."/>
            <person name="Xia X."/>
            <person name="Xu B."/>
            <person name="Luo M."/>
            <person name="Wang G."/>
        </authorList>
    </citation>
    <scope>NUCLEOTIDE SEQUENCE [LARGE SCALE GENOMIC DNA]</scope>
    <source>
        <strain evidence="2 3">JL40</strain>
    </source>
</reference>
<gene>
    <name evidence="2" type="ORF">P353_08910</name>
</gene>
<accession>A0A096FLT6</accession>
<dbReference type="Proteomes" id="UP000029553">
    <property type="component" value="Unassembled WGS sequence"/>
</dbReference>
<dbReference type="Gene3D" id="3.90.550.10">
    <property type="entry name" value="Spore Coat Polysaccharide Biosynthesis Protein SpsA, Chain A"/>
    <property type="match status" value="1"/>
</dbReference>
<comment type="caution">
    <text evidence="2">The sequence shown here is derived from an EMBL/GenBank/DDBJ whole genome shotgun (WGS) entry which is preliminary data.</text>
</comment>
<evidence type="ECO:0000313" key="2">
    <source>
        <dbReference type="EMBL" id="KGH30733.1"/>
    </source>
</evidence>
<sequence>MVIAVEKTVSNINQLIFVADLLKKRFDIKLALIFKTPELLFFNRRLLHWIAQGTIDRILITDDPKAFWFDCMEFAKRQEVDQVFFAELPQLKSTWAEFLKFKVELLNAEISAARACNGQYLAFSQKYLRDCPSINLESFESLYWSIRQEPIKATNSQEAKNPGIASLFVTKQGLERFGGEAAFRSIDILIDGHLPAKYKRLWQIDNDLDLEDFCKQDIEVLRQSKVVTIPGLLCNAPGRQILLDINPAPQRNEPTDSIRLQTARTVLTVTTCNQWPLQKSSASAIFVMSNYNKASYIASALYSVAMQTHPHCSVHMVDDVSTDQSMHIVSAFRKLVDSSKFDITLEQNKKSMGTYWIRNSVIHRHINDDTIYLVNDSDDFSCCQRASIQLPFLEKSDTKAVICFGDIVRVDKQFKLLALDGKVERYGTASLACRVNSHQKYGYYENIRKNADTEFIERLRYFEGKHSTQWFRYPVLFQPFDGMNLTADIYKVDNNGKSMQSDLSQRSKHKEIFLENYKKINRDLSKHFSYPNYLNNQEYLKQIPEFLI</sequence>
<dbReference type="Pfam" id="PF00535">
    <property type="entry name" value="Glycos_transf_2"/>
    <property type="match status" value="1"/>
</dbReference>
<organism evidence="2 3">
    <name type="scientific">Comamonas testosteroni</name>
    <name type="common">Pseudomonas testosteroni</name>
    <dbReference type="NCBI Taxonomy" id="285"/>
    <lineage>
        <taxon>Bacteria</taxon>
        <taxon>Pseudomonadati</taxon>
        <taxon>Pseudomonadota</taxon>
        <taxon>Betaproteobacteria</taxon>
        <taxon>Burkholderiales</taxon>
        <taxon>Comamonadaceae</taxon>
        <taxon>Comamonas</taxon>
    </lineage>
</organism>
<feature type="domain" description="Glycosyltransferase 2-like" evidence="1">
    <location>
        <begin position="287"/>
        <end position="415"/>
    </location>
</feature>